<feature type="compositionally biased region" description="Polar residues" evidence="2">
    <location>
        <begin position="247"/>
        <end position="258"/>
    </location>
</feature>
<evidence type="ECO:0000256" key="1">
    <source>
        <dbReference type="PROSITE-ProRule" id="PRU00047"/>
    </source>
</evidence>
<feature type="domain" description="CCHC-type" evidence="3">
    <location>
        <begin position="149"/>
        <end position="165"/>
    </location>
</feature>
<dbReference type="SUPFAM" id="SSF57756">
    <property type="entry name" value="Retrovirus zinc finger-like domains"/>
    <property type="match status" value="1"/>
</dbReference>
<dbReference type="PROSITE" id="PS50158">
    <property type="entry name" value="ZF_CCHC"/>
    <property type="match status" value="1"/>
</dbReference>
<name>A0A151INE2_9HYME</name>
<organism evidence="4 5">
    <name type="scientific">Cyphomyrmex costatus</name>
    <dbReference type="NCBI Taxonomy" id="456900"/>
    <lineage>
        <taxon>Eukaryota</taxon>
        <taxon>Metazoa</taxon>
        <taxon>Ecdysozoa</taxon>
        <taxon>Arthropoda</taxon>
        <taxon>Hexapoda</taxon>
        <taxon>Insecta</taxon>
        <taxon>Pterygota</taxon>
        <taxon>Neoptera</taxon>
        <taxon>Endopterygota</taxon>
        <taxon>Hymenoptera</taxon>
        <taxon>Apocrita</taxon>
        <taxon>Aculeata</taxon>
        <taxon>Formicoidea</taxon>
        <taxon>Formicidae</taxon>
        <taxon>Myrmicinae</taxon>
        <taxon>Cyphomyrmex</taxon>
    </lineage>
</organism>
<keyword evidence="1" id="KW-0479">Metal-binding</keyword>
<dbReference type="EMBL" id="KQ976935">
    <property type="protein sequence ID" value="KYN06983.1"/>
    <property type="molecule type" value="Genomic_DNA"/>
</dbReference>
<proteinExistence type="predicted"/>
<keyword evidence="1" id="KW-0862">Zinc</keyword>
<feature type="region of interest" description="Disordered" evidence="2">
    <location>
        <begin position="297"/>
        <end position="359"/>
    </location>
</feature>
<keyword evidence="1" id="KW-0863">Zinc-finger</keyword>
<evidence type="ECO:0000259" key="3">
    <source>
        <dbReference type="PROSITE" id="PS50158"/>
    </source>
</evidence>
<protein>
    <recommendedName>
        <fullName evidence="3">CCHC-type domain-containing protein</fullName>
    </recommendedName>
</protein>
<gene>
    <name evidence="4" type="ORF">ALC62_02059</name>
</gene>
<evidence type="ECO:0000256" key="2">
    <source>
        <dbReference type="SAM" id="MobiDB-lite"/>
    </source>
</evidence>
<dbReference type="Gene3D" id="4.10.60.10">
    <property type="entry name" value="Zinc finger, CCHC-type"/>
    <property type="match status" value="1"/>
</dbReference>
<evidence type="ECO:0000313" key="4">
    <source>
        <dbReference type="EMBL" id="KYN06983.1"/>
    </source>
</evidence>
<reference evidence="4 5" key="1">
    <citation type="submission" date="2016-03" db="EMBL/GenBank/DDBJ databases">
        <title>Cyphomyrmex costatus WGS genome.</title>
        <authorList>
            <person name="Nygaard S."/>
            <person name="Hu H."/>
            <person name="Boomsma J."/>
            <person name="Zhang G."/>
        </authorList>
    </citation>
    <scope>NUCLEOTIDE SEQUENCE [LARGE SCALE GENOMIC DNA]</scope>
    <source>
        <strain evidence="4">MS0001</strain>
        <tissue evidence="4">Whole body</tissue>
    </source>
</reference>
<dbReference type="GO" id="GO:0008270">
    <property type="term" value="F:zinc ion binding"/>
    <property type="evidence" value="ECO:0007669"/>
    <property type="project" value="UniProtKB-KW"/>
</dbReference>
<dbReference type="Proteomes" id="UP000078542">
    <property type="component" value="Unassembled WGS sequence"/>
</dbReference>
<dbReference type="AlphaFoldDB" id="A0A151INE2"/>
<accession>A0A151INE2</accession>
<dbReference type="InterPro" id="IPR036875">
    <property type="entry name" value="Znf_CCHC_sf"/>
</dbReference>
<dbReference type="STRING" id="456900.A0A151INE2"/>
<keyword evidence="5" id="KW-1185">Reference proteome</keyword>
<sequence length="359" mass="39048">MKRARAQIDLGTLGISDIRPKRAVSGGLLLEIPGQGRDLAADRLLDRLEETFRGEDRVRFSRPCKSLELRLSGFDDSITQAEVRTAVVLEGLCSSELVQIGRVSFSRRGMGSIWVKCPVDVGRALAKAGRIKLGWTMARIEVLESPLLRCFRCLARGHVQQTCPSATDRSLCCFNCGEPDNRRERCEKRPRCPLCVVRGLPHSHRPGSMECRVIPPAPTSSNRRVNRAGSGPSGVLEESDGDRDTVRMSQVPLSSESSPEGPVTKRSKSGTKSVRDSPALQLRVILEDVVGAQSVPLPKRVPRQRPPLLEVPSRDEGVPAEAPSLSMEVDSVGCPSEKRGPRVVPTKGDNGGPRDEVGG</sequence>
<evidence type="ECO:0000313" key="5">
    <source>
        <dbReference type="Proteomes" id="UP000078542"/>
    </source>
</evidence>
<feature type="region of interest" description="Disordered" evidence="2">
    <location>
        <begin position="207"/>
        <end position="276"/>
    </location>
</feature>
<dbReference type="InterPro" id="IPR001878">
    <property type="entry name" value="Znf_CCHC"/>
</dbReference>
<dbReference type="GO" id="GO:0003676">
    <property type="term" value="F:nucleic acid binding"/>
    <property type="evidence" value="ECO:0007669"/>
    <property type="project" value="InterPro"/>
</dbReference>